<keyword evidence="3" id="KW-0926">Vacuole</keyword>
<evidence type="ECO:0000313" key="6">
    <source>
        <dbReference type="EMBL" id="KAK9188525.1"/>
    </source>
</evidence>
<gene>
    <name evidence="6" type="ORF">WN944_019928</name>
</gene>
<dbReference type="InterPro" id="IPR011042">
    <property type="entry name" value="6-blade_b-propeller_TolB-like"/>
</dbReference>
<keyword evidence="4" id="KW-0325">Glycoprotein</keyword>
<organism evidence="6 7">
    <name type="scientific">Citrus x changshan-huyou</name>
    <dbReference type="NCBI Taxonomy" id="2935761"/>
    <lineage>
        <taxon>Eukaryota</taxon>
        <taxon>Viridiplantae</taxon>
        <taxon>Streptophyta</taxon>
        <taxon>Embryophyta</taxon>
        <taxon>Tracheophyta</taxon>
        <taxon>Spermatophyta</taxon>
        <taxon>Magnoliopsida</taxon>
        <taxon>eudicotyledons</taxon>
        <taxon>Gunneridae</taxon>
        <taxon>Pentapetalae</taxon>
        <taxon>rosids</taxon>
        <taxon>malvids</taxon>
        <taxon>Sapindales</taxon>
        <taxon>Rutaceae</taxon>
        <taxon>Aurantioideae</taxon>
        <taxon>Citrus</taxon>
    </lineage>
</organism>
<dbReference type="Proteomes" id="UP001428341">
    <property type="component" value="Unassembled WGS sequence"/>
</dbReference>
<sequence>MMNIVYSLVLFLMIYSSLFDGIQLQLPGGLVLKALLSIVVVKGSYVNVSDGGSLKWRGSKLGWTEFATTTPYWSGLTGPAQLLASSAEGIPFRFTNALDIDPSTGVVYFTDSTINEVTIMYRGLAFPNGVALIKDKTFLLVAESIPMRFLRFWLRDHRAMCPPQPFAQLQKFPDNIEADSKGEFGVALNTERGNNKRNLVAVKLDGNGTVVRNVYGNEQNALDSVNEIEEHNGYLYAGSPVQPYVVCRQGLATIASGNRTVWHENASKWCAVSM</sequence>
<evidence type="ECO:0000259" key="5">
    <source>
        <dbReference type="Pfam" id="PF03088"/>
    </source>
</evidence>
<keyword evidence="7" id="KW-1185">Reference proteome</keyword>
<name>A0AAP0QFL6_9ROSI</name>
<dbReference type="GO" id="GO:0005773">
    <property type="term" value="C:vacuole"/>
    <property type="evidence" value="ECO:0007669"/>
    <property type="project" value="UniProtKB-SubCell"/>
</dbReference>
<evidence type="ECO:0000256" key="4">
    <source>
        <dbReference type="ARBA" id="ARBA00023180"/>
    </source>
</evidence>
<proteinExistence type="inferred from homology"/>
<dbReference type="GO" id="GO:0012505">
    <property type="term" value="C:endomembrane system"/>
    <property type="evidence" value="ECO:0007669"/>
    <property type="project" value="TreeGrafter"/>
</dbReference>
<dbReference type="AlphaFoldDB" id="A0AAP0QFL6"/>
<dbReference type="EMBL" id="JBCGBO010000007">
    <property type="protein sequence ID" value="KAK9188525.1"/>
    <property type="molecule type" value="Genomic_DNA"/>
</dbReference>
<dbReference type="PANTHER" id="PTHR10426">
    <property type="entry name" value="STRICTOSIDINE SYNTHASE-RELATED"/>
    <property type="match status" value="1"/>
</dbReference>
<dbReference type="Pfam" id="PF03088">
    <property type="entry name" value="Str_synth"/>
    <property type="match status" value="1"/>
</dbReference>
<evidence type="ECO:0000256" key="2">
    <source>
        <dbReference type="ARBA" id="ARBA00009191"/>
    </source>
</evidence>
<protein>
    <recommendedName>
        <fullName evidence="5">Strictosidine synthase conserved region domain-containing protein</fullName>
    </recommendedName>
</protein>
<evidence type="ECO:0000256" key="1">
    <source>
        <dbReference type="ARBA" id="ARBA00004116"/>
    </source>
</evidence>
<comment type="subcellular location">
    <subcellularLocation>
        <location evidence="1">Vacuole</location>
    </subcellularLocation>
</comment>
<comment type="similarity">
    <text evidence="2">Belongs to the strictosidine synthase family.</text>
</comment>
<feature type="domain" description="Strictosidine synthase conserved region" evidence="5">
    <location>
        <begin position="115"/>
        <end position="155"/>
    </location>
</feature>
<accession>A0AAP0QFL6</accession>
<reference evidence="6 7" key="1">
    <citation type="submission" date="2024-05" db="EMBL/GenBank/DDBJ databases">
        <title>Haplotype-resolved chromosome-level genome assembly of Huyou (Citrus changshanensis).</title>
        <authorList>
            <person name="Miao C."/>
            <person name="Chen W."/>
            <person name="Wu Y."/>
            <person name="Wang L."/>
            <person name="Zhao S."/>
            <person name="Grierson D."/>
            <person name="Xu C."/>
            <person name="Chen K."/>
        </authorList>
    </citation>
    <scope>NUCLEOTIDE SEQUENCE [LARGE SCALE GENOMIC DNA]</scope>
    <source>
        <strain evidence="6">01-14</strain>
        <tissue evidence="6">Leaf</tissue>
    </source>
</reference>
<evidence type="ECO:0000256" key="3">
    <source>
        <dbReference type="ARBA" id="ARBA00022554"/>
    </source>
</evidence>
<comment type="caution">
    <text evidence="6">The sequence shown here is derived from an EMBL/GenBank/DDBJ whole genome shotgun (WGS) entry which is preliminary data.</text>
</comment>
<dbReference type="PANTHER" id="PTHR10426:SF86">
    <property type="entry name" value="PROTEIN STRICTOSIDINE SYNTHASE-LIKE 10-LIKE"/>
    <property type="match status" value="1"/>
</dbReference>
<dbReference type="Gene3D" id="2.120.10.30">
    <property type="entry name" value="TolB, C-terminal domain"/>
    <property type="match status" value="2"/>
</dbReference>
<dbReference type="SUPFAM" id="SSF63829">
    <property type="entry name" value="Calcium-dependent phosphotriesterase"/>
    <property type="match status" value="1"/>
</dbReference>
<dbReference type="InterPro" id="IPR018119">
    <property type="entry name" value="Strictosidine_synth_cons-reg"/>
</dbReference>
<evidence type="ECO:0000313" key="7">
    <source>
        <dbReference type="Proteomes" id="UP001428341"/>
    </source>
</evidence>
<dbReference type="GO" id="GO:0016787">
    <property type="term" value="F:hydrolase activity"/>
    <property type="evidence" value="ECO:0007669"/>
    <property type="project" value="TreeGrafter"/>
</dbReference>